<feature type="compositionally biased region" description="Low complexity" evidence="5">
    <location>
        <begin position="317"/>
        <end position="343"/>
    </location>
</feature>
<dbReference type="RefSeq" id="WP_314509109.1">
    <property type="nucleotide sequence ID" value="NZ_JASJOU010000001.1"/>
</dbReference>
<keyword evidence="9" id="KW-1185">Reference proteome</keyword>
<evidence type="ECO:0000256" key="1">
    <source>
        <dbReference type="ARBA" id="ARBA00004442"/>
    </source>
</evidence>
<dbReference type="SUPFAM" id="SSF103088">
    <property type="entry name" value="OmpA-like"/>
    <property type="match status" value="1"/>
</dbReference>
<dbReference type="PRINTS" id="PR01021">
    <property type="entry name" value="OMPADOMAIN"/>
</dbReference>
<sequence length="465" mass="51212">MKYKYIKISAWLFFLASPFAASAQEFGVELNGGLQGLKYTLPTSNVRLQPGASLGVNYTFPLASKWGLLTGISGSYYATKVTLRDGAVFSSYQVDTEGSAFQYNVSTIGYKEDQRFWAVGIPVMLQYHTDGEKTQWYIDAGTRIIFPFNATIKTKSAQITTTGYYPDFNVEVHDLPQHGFGSVNNWQSATKTSLKPTATLSAATGLSFRLSPVLRLYTGIYVDYGLTNMRKGAHNQPLVSYESTNVNAIKTSSVLSTGYASNPKLTGFGVQVRLTFGKRKSKDADTEANKPQAVTTDVPATQPQKTTQEEDKKVETTEQQVETTQNQPTNTPSNTTPSPSQKTITNKEKQVVEEPMEFDELGQTEIPESMKSHLDSVAAILLAHPELSVSIVGHTCDLGTEEVNLRVGKKRATLVANYLAQKGVARNRMNVDSAGESQPLVPNTSEQNRRKNRRVEIEIESPETK</sequence>
<evidence type="ECO:0000256" key="5">
    <source>
        <dbReference type="SAM" id="MobiDB-lite"/>
    </source>
</evidence>
<dbReference type="PANTHER" id="PTHR30329">
    <property type="entry name" value="STATOR ELEMENT OF FLAGELLAR MOTOR COMPLEX"/>
    <property type="match status" value="1"/>
</dbReference>
<comment type="subcellular location">
    <subcellularLocation>
        <location evidence="1">Cell outer membrane</location>
    </subcellularLocation>
</comment>
<evidence type="ECO:0000256" key="4">
    <source>
        <dbReference type="PROSITE-ProRule" id="PRU00473"/>
    </source>
</evidence>
<dbReference type="PANTHER" id="PTHR30329:SF21">
    <property type="entry name" value="LIPOPROTEIN YIAD-RELATED"/>
    <property type="match status" value="1"/>
</dbReference>
<evidence type="ECO:0000256" key="3">
    <source>
        <dbReference type="ARBA" id="ARBA00023237"/>
    </source>
</evidence>
<dbReference type="CDD" id="cd07185">
    <property type="entry name" value="OmpA_C-like"/>
    <property type="match status" value="1"/>
</dbReference>
<organism evidence="8 9">
    <name type="scientific">Xanthocytophaga agilis</name>
    <dbReference type="NCBI Taxonomy" id="3048010"/>
    <lineage>
        <taxon>Bacteria</taxon>
        <taxon>Pseudomonadati</taxon>
        <taxon>Bacteroidota</taxon>
        <taxon>Cytophagia</taxon>
        <taxon>Cytophagales</taxon>
        <taxon>Rhodocytophagaceae</taxon>
        <taxon>Xanthocytophaga</taxon>
    </lineage>
</organism>
<gene>
    <name evidence="8" type="ORF">QNI22_02930</name>
</gene>
<feature type="compositionally biased region" description="Polar residues" evidence="5">
    <location>
        <begin position="292"/>
        <end position="306"/>
    </location>
</feature>
<keyword evidence="3" id="KW-0998">Cell outer membrane</keyword>
<feature type="chain" id="PRO_5042022818" evidence="6">
    <location>
        <begin position="24"/>
        <end position="465"/>
    </location>
</feature>
<feature type="compositionally biased region" description="Basic and acidic residues" evidence="5">
    <location>
        <begin position="307"/>
        <end position="316"/>
    </location>
</feature>
<dbReference type="Gene3D" id="3.30.1330.60">
    <property type="entry name" value="OmpA-like domain"/>
    <property type="match status" value="1"/>
</dbReference>
<evidence type="ECO:0000259" key="7">
    <source>
        <dbReference type="PROSITE" id="PS51123"/>
    </source>
</evidence>
<dbReference type="Pfam" id="PF13568">
    <property type="entry name" value="OMP_b-brl_2"/>
    <property type="match status" value="1"/>
</dbReference>
<dbReference type="PROSITE" id="PS51123">
    <property type="entry name" value="OMPA_2"/>
    <property type="match status" value="1"/>
</dbReference>
<proteinExistence type="predicted"/>
<feature type="domain" description="OmpA-like" evidence="7">
    <location>
        <begin position="346"/>
        <end position="463"/>
    </location>
</feature>
<feature type="region of interest" description="Disordered" evidence="5">
    <location>
        <begin position="279"/>
        <end position="353"/>
    </location>
</feature>
<feature type="compositionally biased region" description="Basic and acidic residues" evidence="5">
    <location>
        <begin position="454"/>
        <end position="465"/>
    </location>
</feature>
<keyword evidence="6" id="KW-0732">Signal</keyword>
<comment type="caution">
    <text evidence="8">The sequence shown here is derived from an EMBL/GenBank/DDBJ whole genome shotgun (WGS) entry which is preliminary data.</text>
</comment>
<dbReference type="GO" id="GO:0009279">
    <property type="term" value="C:cell outer membrane"/>
    <property type="evidence" value="ECO:0007669"/>
    <property type="project" value="UniProtKB-SubCell"/>
</dbReference>
<evidence type="ECO:0000256" key="2">
    <source>
        <dbReference type="ARBA" id="ARBA00023136"/>
    </source>
</evidence>
<dbReference type="InterPro" id="IPR050330">
    <property type="entry name" value="Bact_OuterMem_StrucFunc"/>
</dbReference>
<dbReference type="InterPro" id="IPR025665">
    <property type="entry name" value="Beta-barrel_OMP_2"/>
</dbReference>
<accession>A0AAE3R0R3</accession>
<dbReference type="InterPro" id="IPR006664">
    <property type="entry name" value="OMP_bac"/>
</dbReference>
<name>A0AAE3R0R3_9BACT</name>
<evidence type="ECO:0000313" key="8">
    <source>
        <dbReference type="EMBL" id="MDJ1499579.1"/>
    </source>
</evidence>
<evidence type="ECO:0000313" key="9">
    <source>
        <dbReference type="Proteomes" id="UP001232063"/>
    </source>
</evidence>
<feature type="region of interest" description="Disordered" evidence="5">
    <location>
        <begin position="431"/>
        <end position="465"/>
    </location>
</feature>
<evidence type="ECO:0000256" key="6">
    <source>
        <dbReference type="SAM" id="SignalP"/>
    </source>
</evidence>
<dbReference type="InterPro" id="IPR006665">
    <property type="entry name" value="OmpA-like"/>
</dbReference>
<dbReference type="EMBL" id="JASJOU010000001">
    <property type="protein sequence ID" value="MDJ1499579.1"/>
    <property type="molecule type" value="Genomic_DNA"/>
</dbReference>
<feature type="signal peptide" evidence="6">
    <location>
        <begin position="1"/>
        <end position="23"/>
    </location>
</feature>
<keyword evidence="2 4" id="KW-0472">Membrane</keyword>
<dbReference type="InterPro" id="IPR036737">
    <property type="entry name" value="OmpA-like_sf"/>
</dbReference>
<protein>
    <submittedName>
        <fullName evidence="8">OmpA family protein</fullName>
    </submittedName>
</protein>
<dbReference type="Proteomes" id="UP001232063">
    <property type="component" value="Unassembled WGS sequence"/>
</dbReference>
<dbReference type="AlphaFoldDB" id="A0AAE3R0R3"/>
<reference evidence="8" key="1">
    <citation type="submission" date="2023-05" db="EMBL/GenBank/DDBJ databases">
        <authorList>
            <person name="Zhang X."/>
        </authorList>
    </citation>
    <scope>NUCLEOTIDE SEQUENCE</scope>
    <source>
        <strain evidence="8">BD1B2-1</strain>
    </source>
</reference>
<dbReference type="Pfam" id="PF00691">
    <property type="entry name" value="OmpA"/>
    <property type="match status" value="1"/>
</dbReference>